<reference evidence="2 3" key="1">
    <citation type="journal article" date="2023" name="Antonie Van Leeuwenhoek">
        <title>Mesoterricola silvestris gen. nov., sp. nov., Mesoterricola sediminis sp. nov., Geothrix oryzae sp. nov., Geothrix edaphica sp. nov., Geothrix rubra sp. nov., and Geothrix limicola sp. nov., six novel members of Acidobacteriota isolated from soils.</title>
        <authorList>
            <person name="Itoh H."/>
            <person name="Sugisawa Y."/>
            <person name="Mise K."/>
            <person name="Xu Z."/>
            <person name="Kuniyasu M."/>
            <person name="Ushijima N."/>
            <person name="Kawano K."/>
            <person name="Kobayashi E."/>
            <person name="Shiratori Y."/>
            <person name="Masuda Y."/>
            <person name="Senoo K."/>
        </authorList>
    </citation>
    <scope>NUCLEOTIDE SEQUENCE [LARGE SCALE GENOMIC DNA]</scope>
    <source>
        <strain evidence="2 3">Red804</strain>
    </source>
</reference>
<sequence length="245" mass="27006">MIVRPYGDTLDDGAVQLSFTLPVPDGPKGREAARLFVEKLGFKHAEVVHSHAMAEGFSFYVAYGRTEISVDVDAIHIEEATGDKIYTMAESCEVIREKLGRKITIVGACTGFDAHTVGIDAIMNMKGYNHHYGLERYPEIEAHNLGAQVPNDKLIDYALKVNADAILVSQIVTQKDVHIQNMTEFIELLQARGLRERFIVVAGGTRIGNKLAVELGYDGGFGKGSYADHVATFIIDRLIERKNLA</sequence>
<dbReference type="InterPro" id="IPR036843">
    <property type="entry name" value="KamE_N_sf"/>
</dbReference>
<dbReference type="Pfam" id="PF16554">
    <property type="entry name" value="OAM_dimer"/>
    <property type="match status" value="1"/>
</dbReference>
<protein>
    <submittedName>
        <fullName evidence="2">L-beta-lysine 5,6-aminomutase beta subunit</fullName>
    </submittedName>
</protein>
<dbReference type="InterPro" id="IPR006158">
    <property type="entry name" value="Cobalamin-bd"/>
</dbReference>
<dbReference type="RefSeq" id="WP_285573053.1">
    <property type="nucleotide sequence ID" value="NZ_BSDE01000002.1"/>
</dbReference>
<gene>
    <name evidence="2" type="ORF">GETHLI_13590</name>
</gene>
<name>A0ABQ5QDZ3_9BACT</name>
<dbReference type="SUPFAM" id="SSF52242">
    <property type="entry name" value="Cobalamin (vitamin B12)-binding domain"/>
    <property type="match status" value="1"/>
</dbReference>
<keyword evidence="3" id="KW-1185">Reference proteome</keyword>
<evidence type="ECO:0000259" key="1">
    <source>
        <dbReference type="PROSITE" id="PS51332"/>
    </source>
</evidence>
<evidence type="ECO:0000313" key="3">
    <source>
        <dbReference type="Proteomes" id="UP001165069"/>
    </source>
</evidence>
<dbReference type="InterPro" id="IPR028991">
    <property type="entry name" value="KamE_N"/>
</dbReference>
<dbReference type="Gene3D" id="3.30.30.60">
    <property type="entry name" value="D-lysine 5,6-aminomutase beta subunit KamE, N-terminal domain"/>
    <property type="match status" value="1"/>
</dbReference>
<accession>A0ABQ5QDZ3</accession>
<feature type="domain" description="B12-binding" evidence="1">
    <location>
        <begin position="102"/>
        <end position="245"/>
    </location>
</feature>
<dbReference type="EMBL" id="BSDE01000002">
    <property type="protein sequence ID" value="GLH72857.1"/>
    <property type="molecule type" value="Genomic_DNA"/>
</dbReference>
<dbReference type="Pfam" id="PF02310">
    <property type="entry name" value="B12-binding"/>
    <property type="match status" value="1"/>
</dbReference>
<dbReference type="Gene3D" id="3.40.50.280">
    <property type="entry name" value="Cobalamin-binding domain"/>
    <property type="match status" value="1"/>
</dbReference>
<proteinExistence type="predicted"/>
<organism evidence="2 3">
    <name type="scientific">Geothrix limicola</name>
    <dbReference type="NCBI Taxonomy" id="2927978"/>
    <lineage>
        <taxon>Bacteria</taxon>
        <taxon>Pseudomonadati</taxon>
        <taxon>Acidobacteriota</taxon>
        <taxon>Holophagae</taxon>
        <taxon>Holophagales</taxon>
        <taxon>Holophagaceae</taxon>
        <taxon>Geothrix</taxon>
    </lineage>
</organism>
<dbReference type="PROSITE" id="PS51332">
    <property type="entry name" value="B12_BINDING"/>
    <property type="match status" value="1"/>
</dbReference>
<comment type="caution">
    <text evidence="2">The sequence shown here is derived from an EMBL/GenBank/DDBJ whole genome shotgun (WGS) entry which is preliminary data.</text>
</comment>
<dbReference type="SUPFAM" id="SSF117778">
    <property type="entry name" value="D-lysine 5,6-aminomutase beta subunit KamE, N-terminal domain"/>
    <property type="match status" value="1"/>
</dbReference>
<evidence type="ECO:0000313" key="2">
    <source>
        <dbReference type="EMBL" id="GLH72857.1"/>
    </source>
</evidence>
<dbReference type="InterPro" id="IPR036724">
    <property type="entry name" value="Cobalamin-bd_sf"/>
</dbReference>
<dbReference type="Proteomes" id="UP001165069">
    <property type="component" value="Unassembled WGS sequence"/>
</dbReference>